<sequence>MRILFLAPALCLLGGCLEVQQHPVWRDGKYDGKPDDQHEARLFHNDKLAWHAAIINRNMHQDEYNRTRDAGERVDVLPDKKAQR</sequence>
<evidence type="ECO:0000313" key="3">
    <source>
        <dbReference type="Proteomes" id="UP000482155"/>
    </source>
</evidence>
<gene>
    <name evidence="2" type="ORF">G3574_02720</name>
</gene>
<name>A0A6B3SGK9_9BURK</name>
<reference evidence="2 3" key="1">
    <citation type="submission" date="2020-02" db="EMBL/GenBank/DDBJ databases">
        <authorList>
            <person name="Kim M.K."/>
        </authorList>
    </citation>
    <scope>NUCLEOTIDE SEQUENCE [LARGE SCALE GENOMIC DNA]</scope>
    <source>
        <strain evidence="2 3">17J57-3</strain>
    </source>
</reference>
<dbReference type="Proteomes" id="UP000482155">
    <property type="component" value="Unassembled WGS sequence"/>
</dbReference>
<comment type="caution">
    <text evidence="2">The sequence shown here is derived from an EMBL/GenBank/DDBJ whole genome shotgun (WGS) entry which is preliminary data.</text>
</comment>
<accession>A0A6B3SGK9</accession>
<dbReference type="PROSITE" id="PS51257">
    <property type="entry name" value="PROKAR_LIPOPROTEIN"/>
    <property type="match status" value="1"/>
</dbReference>
<keyword evidence="3" id="KW-1185">Reference proteome</keyword>
<proteinExistence type="predicted"/>
<protein>
    <recommendedName>
        <fullName evidence="4">Lipoprotein</fullName>
    </recommendedName>
</protein>
<organism evidence="2 3">
    <name type="scientific">Noviherbaspirillum galbum</name>
    <dbReference type="NCBI Taxonomy" id="2709383"/>
    <lineage>
        <taxon>Bacteria</taxon>
        <taxon>Pseudomonadati</taxon>
        <taxon>Pseudomonadota</taxon>
        <taxon>Betaproteobacteria</taxon>
        <taxon>Burkholderiales</taxon>
        <taxon>Oxalobacteraceae</taxon>
        <taxon>Noviherbaspirillum</taxon>
    </lineage>
</organism>
<evidence type="ECO:0008006" key="4">
    <source>
        <dbReference type="Google" id="ProtNLM"/>
    </source>
</evidence>
<dbReference type="AlphaFoldDB" id="A0A6B3SGK9"/>
<evidence type="ECO:0000256" key="1">
    <source>
        <dbReference type="SAM" id="MobiDB-lite"/>
    </source>
</evidence>
<evidence type="ECO:0000313" key="2">
    <source>
        <dbReference type="EMBL" id="NEX59981.1"/>
    </source>
</evidence>
<dbReference type="EMBL" id="JAAIVB010000010">
    <property type="protein sequence ID" value="NEX59981.1"/>
    <property type="molecule type" value="Genomic_DNA"/>
</dbReference>
<feature type="region of interest" description="Disordered" evidence="1">
    <location>
        <begin position="65"/>
        <end position="84"/>
    </location>
</feature>